<dbReference type="EMBL" id="MWBQ01000218">
    <property type="protein sequence ID" value="OQA54341.1"/>
    <property type="molecule type" value="Genomic_DNA"/>
</dbReference>
<dbReference type="InterPro" id="IPR006059">
    <property type="entry name" value="SBP"/>
</dbReference>
<dbReference type="Gene3D" id="3.40.190.10">
    <property type="entry name" value="Periplasmic binding protein-like II"/>
    <property type="match status" value="2"/>
</dbReference>
<gene>
    <name evidence="3" type="ORF">BWY41_02169</name>
</gene>
<dbReference type="AlphaFoldDB" id="A0A1V5SJI7"/>
<name>A0A1V5SJI7_9BACT</name>
<proteinExistence type="inferred from homology"/>
<accession>A0A1V5SJI7</accession>
<evidence type="ECO:0000313" key="3">
    <source>
        <dbReference type="EMBL" id="OQA54341.1"/>
    </source>
</evidence>
<protein>
    <submittedName>
        <fullName evidence="3">Putative ABC transporter-binding protein</fullName>
    </submittedName>
</protein>
<dbReference type="PANTHER" id="PTHR43649">
    <property type="entry name" value="ARABINOSE-BINDING PROTEIN-RELATED"/>
    <property type="match status" value="1"/>
</dbReference>
<dbReference type="Proteomes" id="UP000485569">
    <property type="component" value="Unassembled WGS sequence"/>
</dbReference>
<dbReference type="Pfam" id="PF01547">
    <property type="entry name" value="SBP_bac_1"/>
    <property type="match status" value="1"/>
</dbReference>
<sequence>MKRLLFVGMVLLLVLSTSTVFGFELGRFDGTTIKACFIGGGDYEKIYEKFIPEFEELTGAKVEIVYKGNGFDIDKKMKIDFAAGTVDYDVCWDHTSFFSQYLDFLEPLEGYFTQEELSDFSQKVLQYCQKDGHIWQIPRHGDVSTLHYRTDLLNDPENKKAFQEKYGKELKVPETWDEFKEIALFLSKPPEIYGTQFAGKEEALSGRFWDILMSHGGKIIDENYKPAFNSPEGIKVATMLRDLYQAGAMPPGMVNFLWDDVAGTFANGNIAMYTEWYGWYSYFQNPEASKVAGKFDISRQPKGDAGIHGGWAGAHCFSVTKSSKNKEAAVAFIKFITSYEPQLFEAQIGYIPVRNSVFETLIQEAEKSTDPLIKKRFEIMQIQINEDFTPPPIVAEWIPISNVLYPKLQAIMLGDVEVEEGLNQAAKEVELIMEEAGYYD</sequence>
<comment type="similarity">
    <text evidence="2">Belongs to the bacterial solute-binding protein 1 family.</text>
</comment>
<dbReference type="GO" id="GO:0042597">
    <property type="term" value="C:periplasmic space"/>
    <property type="evidence" value="ECO:0007669"/>
    <property type="project" value="UniProtKB-SubCell"/>
</dbReference>
<dbReference type="InterPro" id="IPR050490">
    <property type="entry name" value="Bact_solute-bd_prot1"/>
</dbReference>
<organism evidence="3">
    <name type="scientific">Candidatus Atribacter allofermentans</name>
    <dbReference type="NCBI Taxonomy" id="1852833"/>
    <lineage>
        <taxon>Bacteria</taxon>
        <taxon>Pseudomonadati</taxon>
        <taxon>Atribacterota</taxon>
        <taxon>Atribacteria</taxon>
        <taxon>Atribacterales</taxon>
        <taxon>Atribacteraceae</taxon>
        <taxon>Atribacter</taxon>
    </lineage>
</organism>
<comment type="subcellular location">
    <subcellularLocation>
        <location evidence="1">Periplasm</location>
    </subcellularLocation>
</comment>
<evidence type="ECO:0000256" key="2">
    <source>
        <dbReference type="ARBA" id="ARBA00008520"/>
    </source>
</evidence>
<reference evidence="3" key="1">
    <citation type="submission" date="2017-02" db="EMBL/GenBank/DDBJ databases">
        <title>Delving into the versatile metabolic prowess of the omnipresent phylum Bacteroidetes.</title>
        <authorList>
            <person name="Nobu M.K."/>
            <person name="Mei R."/>
            <person name="Narihiro T."/>
            <person name="Kuroda K."/>
            <person name="Liu W.-T."/>
        </authorList>
    </citation>
    <scope>NUCLEOTIDE SEQUENCE</scope>
    <source>
        <strain evidence="3">ADurb.Bin276</strain>
    </source>
</reference>
<evidence type="ECO:0000256" key="1">
    <source>
        <dbReference type="ARBA" id="ARBA00004418"/>
    </source>
</evidence>
<dbReference type="SUPFAM" id="SSF53850">
    <property type="entry name" value="Periplasmic binding protein-like II"/>
    <property type="match status" value="1"/>
</dbReference>
<dbReference type="CDD" id="cd13585">
    <property type="entry name" value="PBP2_TMBP_like"/>
    <property type="match status" value="1"/>
</dbReference>
<dbReference type="PANTHER" id="PTHR43649:SF12">
    <property type="entry name" value="DIACETYLCHITOBIOSE BINDING PROTEIN DASA"/>
    <property type="match status" value="1"/>
</dbReference>
<comment type="caution">
    <text evidence="3">The sequence shown here is derived from an EMBL/GenBank/DDBJ whole genome shotgun (WGS) entry which is preliminary data.</text>
</comment>